<dbReference type="EMBL" id="CAJVCH010075301">
    <property type="protein sequence ID" value="CAG7720926.1"/>
    <property type="molecule type" value="Genomic_DNA"/>
</dbReference>
<evidence type="ECO:0000256" key="2">
    <source>
        <dbReference type="SAM" id="Phobius"/>
    </source>
</evidence>
<accession>A0A8J2JJC0</accession>
<reference evidence="5" key="1">
    <citation type="submission" date="2021-06" db="EMBL/GenBank/DDBJ databases">
        <authorList>
            <person name="Hodson N. C."/>
            <person name="Mongue J. A."/>
            <person name="Jaron S. K."/>
        </authorList>
    </citation>
    <scope>NUCLEOTIDE SEQUENCE</scope>
</reference>
<organism evidence="5 6">
    <name type="scientific">Allacma fusca</name>
    <dbReference type="NCBI Taxonomy" id="39272"/>
    <lineage>
        <taxon>Eukaryota</taxon>
        <taxon>Metazoa</taxon>
        <taxon>Ecdysozoa</taxon>
        <taxon>Arthropoda</taxon>
        <taxon>Hexapoda</taxon>
        <taxon>Collembola</taxon>
        <taxon>Symphypleona</taxon>
        <taxon>Sminthuridae</taxon>
        <taxon>Allacma</taxon>
    </lineage>
</organism>
<proteinExistence type="predicted"/>
<protein>
    <submittedName>
        <fullName evidence="5">Uncharacterized protein</fullName>
    </submittedName>
</protein>
<comment type="caution">
    <text evidence="5">The sequence shown here is derived from an EMBL/GenBank/DDBJ whole genome shotgun (WGS) entry which is preliminary data.</text>
</comment>
<keyword evidence="2" id="KW-0472">Membrane</keyword>
<feature type="non-terminal residue" evidence="5">
    <location>
        <position position="1"/>
    </location>
</feature>
<dbReference type="InterPro" id="IPR016208">
    <property type="entry name" value="Ald_Oxase/xanthine_DH-like"/>
</dbReference>
<dbReference type="InterPro" id="IPR008274">
    <property type="entry name" value="AldOxase/xan_DH_MoCoBD1"/>
</dbReference>
<sequence>ISLQVRRLGGAYGCKITRGAHTAVACALAAFITNKPVRLPLDLETNMSIVGKRFPLLVSYDVGVDDNGKIEELNFNVAADTGAYQNESVDYAVVLMFQNCYQAIGWTYNISSVTTNTPPNTWTRAPGSIKGVAVIEIIMNHIAFETGLDPTAVRRTNLIQEGDAIVEPNPDPTFKGPNLIPELLEDIENSYQYSIRKSTVEAFNLNNRWRKRGIALSTMRYPQAYGVRYGAYIAIYHEDGTVAVSHGGIEMGQGINTKVAQVVAHILQIPLDKVVIRPSDNLIGANSDTTGGALTSELVSYAALVCAQTLKDRIDEVRKEHKIDATEWELAVATAHANNVDLRATFMHTPKDPPAPYDIWGLNAVEAEIDCLTGEFKVSRCDLIADVGKSLSPEVDVGQVEGAYIMGMGFWTKERLIYDENNGELLTNNTWQYKVPFAKCLPEDFRIKFISDRPNPLGVLSSKSSGEAPLCLTITVVEAIRNAILSARQDAGNNEWFTMDLPLSPDEIVRHSLTDSSHPTSGVEVWLKNKRVVLQSEKRQCSQNFSVSKQSSTVKDSMGRIPSTVYALSVGLGTSYFVTGFMYLIAVINITNSDLTTVKCEGTVLEPPFTTLPTYFTTYPKQWPCKYLALEIICGIVAILIGMTQIAFNLTALGTNSSMTPWFIWLLVHAIIALLVLIVAIITAVILSTTATGLLSFLSPGIQASPQTILLQLPPMISLTKTRPKTLRALVQLFVMWGFINIIFCIVGSIFIIRCRKELLTEKPAKLEITLDKIFDGIGAFFRKKIFPKEAPMTADASTGVINKR</sequence>
<dbReference type="OrthoDB" id="8300278at2759"/>
<dbReference type="InterPro" id="IPR046867">
    <property type="entry name" value="AldOxase/xan_DH_MoCoBD2"/>
</dbReference>
<keyword evidence="2" id="KW-1133">Transmembrane helix</keyword>
<feature type="transmembrane region" description="Helical" evidence="2">
    <location>
        <begin position="662"/>
        <end position="687"/>
    </location>
</feature>
<dbReference type="Pfam" id="PF02738">
    <property type="entry name" value="MoCoBD_1"/>
    <property type="match status" value="1"/>
</dbReference>
<dbReference type="PANTHER" id="PTHR11908:SF132">
    <property type="entry name" value="ALDEHYDE OXIDASE 1-RELATED"/>
    <property type="match status" value="1"/>
</dbReference>
<evidence type="ECO:0000256" key="1">
    <source>
        <dbReference type="ARBA" id="ARBA00022505"/>
    </source>
</evidence>
<keyword evidence="6" id="KW-1185">Reference proteome</keyword>
<feature type="transmembrane region" description="Helical" evidence="2">
    <location>
        <begin position="565"/>
        <end position="588"/>
    </location>
</feature>
<dbReference type="GO" id="GO:0016491">
    <property type="term" value="F:oxidoreductase activity"/>
    <property type="evidence" value="ECO:0007669"/>
    <property type="project" value="InterPro"/>
</dbReference>
<evidence type="ECO:0000259" key="3">
    <source>
        <dbReference type="Pfam" id="PF02738"/>
    </source>
</evidence>
<feature type="transmembrane region" description="Helical" evidence="2">
    <location>
        <begin position="627"/>
        <end position="650"/>
    </location>
</feature>
<evidence type="ECO:0000259" key="4">
    <source>
        <dbReference type="Pfam" id="PF20256"/>
    </source>
</evidence>
<dbReference type="AlphaFoldDB" id="A0A8J2JJC0"/>
<dbReference type="Pfam" id="PF20256">
    <property type="entry name" value="MoCoBD_2"/>
    <property type="match status" value="1"/>
</dbReference>
<dbReference type="Proteomes" id="UP000708208">
    <property type="component" value="Unassembled WGS sequence"/>
</dbReference>
<keyword evidence="2" id="KW-0812">Transmembrane</keyword>
<feature type="domain" description="Aldehyde oxidase/xanthine dehydrogenase first molybdopterin binding" evidence="3">
    <location>
        <begin position="2"/>
        <end position="158"/>
    </location>
</feature>
<name>A0A8J2JJC0_9HEXA</name>
<feature type="domain" description="Aldehyde oxidase/xanthine dehydrogenase second molybdopterin binding" evidence="4">
    <location>
        <begin position="188"/>
        <end position="442"/>
    </location>
</feature>
<evidence type="ECO:0000313" key="5">
    <source>
        <dbReference type="EMBL" id="CAG7720926.1"/>
    </source>
</evidence>
<gene>
    <name evidence="5" type="ORF">AFUS01_LOCUS10179</name>
</gene>
<keyword evidence="1" id="KW-0500">Molybdenum</keyword>
<dbReference type="GO" id="GO:0005506">
    <property type="term" value="F:iron ion binding"/>
    <property type="evidence" value="ECO:0007669"/>
    <property type="project" value="InterPro"/>
</dbReference>
<evidence type="ECO:0000313" key="6">
    <source>
        <dbReference type="Proteomes" id="UP000708208"/>
    </source>
</evidence>
<feature type="transmembrane region" description="Helical" evidence="2">
    <location>
        <begin position="729"/>
        <end position="753"/>
    </location>
</feature>
<dbReference type="PANTHER" id="PTHR11908">
    <property type="entry name" value="XANTHINE DEHYDROGENASE"/>
    <property type="match status" value="1"/>
</dbReference>